<feature type="compositionally biased region" description="Polar residues" evidence="5">
    <location>
        <begin position="115"/>
        <end position="124"/>
    </location>
</feature>
<feature type="region of interest" description="Disordered" evidence="5">
    <location>
        <begin position="498"/>
        <end position="546"/>
    </location>
</feature>
<keyword evidence="2 7" id="KW-0689">Ribosomal protein</keyword>
<evidence type="ECO:0000256" key="4">
    <source>
        <dbReference type="ARBA" id="ARBA00025604"/>
    </source>
</evidence>
<evidence type="ECO:0000256" key="2">
    <source>
        <dbReference type="ARBA" id="ARBA00022980"/>
    </source>
</evidence>
<dbReference type="InterPro" id="IPR050437">
    <property type="entry name" value="Ribos_protein_bS1-like"/>
</dbReference>
<feature type="domain" description="S1 motif" evidence="6">
    <location>
        <begin position="341"/>
        <end position="409"/>
    </location>
</feature>
<comment type="similarity">
    <text evidence="1">Belongs to the bacterial ribosomal protein bS1 family.</text>
</comment>
<proteinExistence type="inferred from homology"/>
<evidence type="ECO:0000259" key="6">
    <source>
        <dbReference type="PROSITE" id="PS50126"/>
    </source>
</evidence>
<reference evidence="7 8" key="1">
    <citation type="submission" date="2019-02" db="EMBL/GenBank/DDBJ databases">
        <title>Deep-cultivation of Planctomycetes and their phenomic and genomic characterization uncovers novel biology.</title>
        <authorList>
            <person name="Wiegand S."/>
            <person name="Jogler M."/>
            <person name="Boedeker C."/>
            <person name="Pinto D."/>
            <person name="Vollmers J."/>
            <person name="Rivas-Marin E."/>
            <person name="Kohn T."/>
            <person name="Peeters S.H."/>
            <person name="Heuer A."/>
            <person name="Rast P."/>
            <person name="Oberbeckmann S."/>
            <person name="Bunk B."/>
            <person name="Jeske O."/>
            <person name="Meyerdierks A."/>
            <person name="Storesund J.E."/>
            <person name="Kallscheuer N."/>
            <person name="Luecker S."/>
            <person name="Lage O.M."/>
            <person name="Pohl T."/>
            <person name="Merkel B.J."/>
            <person name="Hornburger P."/>
            <person name="Mueller R.-W."/>
            <person name="Bruemmer F."/>
            <person name="Labrenz M."/>
            <person name="Spormann A.M."/>
            <person name="Op den Camp H."/>
            <person name="Overmann J."/>
            <person name="Amann R."/>
            <person name="Jetten M.S.M."/>
            <person name="Mascher T."/>
            <person name="Medema M.H."/>
            <person name="Devos D.P."/>
            <person name="Kaster A.-K."/>
            <person name="Ovreas L."/>
            <person name="Rohde M."/>
            <person name="Galperin M.Y."/>
            <person name="Jogler C."/>
        </authorList>
    </citation>
    <scope>NUCLEOTIDE SEQUENCE [LARGE SCALE GENOMIC DNA]</scope>
    <source>
        <strain evidence="7 8">K23_9</strain>
    </source>
</reference>
<feature type="compositionally biased region" description="Basic residues" evidence="5">
    <location>
        <begin position="104"/>
        <end position="113"/>
    </location>
</feature>
<dbReference type="AlphaFoldDB" id="A0A517NVS3"/>
<dbReference type="CDD" id="cd05688">
    <property type="entry name" value="S1_RPS1_repeat_ec3"/>
    <property type="match status" value="1"/>
</dbReference>
<accession>A0A517NVS3</accession>
<dbReference type="CDD" id="cd04465">
    <property type="entry name" value="S1_RPS1_repeat_ec2_hs2"/>
    <property type="match status" value="1"/>
</dbReference>
<dbReference type="Pfam" id="PF00575">
    <property type="entry name" value="S1"/>
    <property type="match status" value="3"/>
</dbReference>
<evidence type="ECO:0000256" key="5">
    <source>
        <dbReference type="SAM" id="MobiDB-lite"/>
    </source>
</evidence>
<feature type="domain" description="S1 motif" evidence="6">
    <location>
        <begin position="426"/>
        <end position="495"/>
    </location>
</feature>
<dbReference type="PANTHER" id="PTHR10724:SF7">
    <property type="entry name" value="SMALL RIBOSOMAL SUBUNIT PROTEIN BS1C"/>
    <property type="match status" value="1"/>
</dbReference>
<dbReference type="GO" id="GO:0006412">
    <property type="term" value="P:translation"/>
    <property type="evidence" value="ECO:0007669"/>
    <property type="project" value="TreeGrafter"/>
</dbReference>
<dbReference type="GO" id="GO:0003735">
    <property type="term" value="F:structural constituent of ribosome"/>
    <property type="evidence" value="ECO:0007669"/>
    <property type="project" value="TreeGrafter"/>
</dbReference>
<feature type="domain" description="S1 motif" evidence="6">
    <location>
        <begin position="254"/>
        <end position="320"/>
    </location>
</feature>
<evidence type="ECO:0000256" key="3">
    <source>
        <dbReference type="ARBA" id="ARBA00023274"/>
    </source>
</evidence>
<feature type="region of interest" description="Disordered" evidence="5">
    <location>
        <begin position="1"/>
        <end position="129"/>
    </location>
</feature>
<dbReference type="SMART" id="SM00316">
    <property type="entry name" value="S1"/>
    <property type="match status" value="4"/>
</dbReference>
<dbReference type="Gene3D" id="2.40.50.140">
    <property type="entry name" value="Nucleic acid-binding proteins"/>
    <property type="match status" value="4"/>
</dbReference>
<dbReference type="PROSITE" id="PS50126">
    <property type="entry name" value="S1"/>
    <property type="match status" value="4"/>
</dbReference>
<evidence type="ECO:0000313" key="7">
    <source>
        <dbReference type="EMBL" id="QDT11224.1"/>
    </source>
</evidence>
<feature type="compositionally biased region" description="Polar residues" evidence="5">
    <location>
        <begin position="1"/>
        <end position="20"/>
    </location>
</feature>
<dbReference type="GO" id="GO:0022627">
    <property type="term" value="C:cytosolic small ribosomal subunit"/>
    <property type="evidence" value="ECO:0007669"/>
    <property type="project" value="TreeGrafter"/>
</dbReference>
<dbReference type="FunFam" id="2.40.50.140:FF:000103">
    <property type="entry name" value="protein RRP5 homolog"/>
    <property type="match status" value="1"/>
</dbReference>
<dbReference type="OrthoDB" id="9804077at2"/>
<comment type="function">
    <text evidence="4">Binds mRNA; thus facilitating recognition of the initiation point. It is needed to translate mRNA with a short Shine-Dalgarno (SD) purine-rich sequence.</text>
</comment>
<name>A0A517NVS3_9BACT</name>
<dbReference type="PRINTS" id="PR00681">
    <property type="entry name" value="RIBOSOMALS1"/>
</dbReference>
<sequence length="546" mass="57469">MTTGDQTPESSDVTETTAASNAAAVETSPAQSPAEPTAASATAPTVTEPAAAAGKPAARPTGPLAARGLGVAKPASPSVSPELLKAAGEAQNATIDKPKAKPGAGKKKQHKVKTSGVTGQNTAPKTPRVKVAVPSLRQELPDDIQAELDAELAAADFDAIMSGPAGMPERKEPLEEGQTVHGQVIKIQTDTVFLSLGGPDQGTLAFEQFTGEEPVPGQSIEVVVRGLNSEDGLYALSLPGSTVAVADLGDIDEGAVVTATVTGHNKGGLECKVGGVSGFMPISQITEYRVEDLSEFVDQKMVCLVTEANAGRGNLVLSRRAILEREREVKRKEQLEKMEPGDQMDGVVRTIKDFGAFVDLGGCDGLIHISKLSWDRIKHPSELLEMGQQVSVVVDSVDKETGKISLSYRDLQENPWDTAEAEFAVGTNHKGSVTRIAAFGCFVRLAAGVEGLVHISEMAHHRVSRIDSIVSEGEEVEVKVLSFDRDAQKIGLSIKAAQHVPESEGKKDVEEVDEPPREPVVKATHSGPLKGGNNASAGGEKFGLRW</sequence>
<dbReference type="FunFam" id="2.40.50.140:FF:000051">
    <property type="entry name" value="RNA-binding transcriptional accessory protein"/>
    <property type="match status" value="1"/>
</dbReference>
<dbReference type="PANTHER" id="PTHR10724">
    <property type="entry name" value="30S RIBOSOMAL PROTEIN S1"/>
    <property type="match status" value="1"/>
</dbReference>
<feature type="domain" description="S1 motif" evidence="6">
    <location>
        <begin position="177"/>
        <end position="239"/>
    </location>
</feature>
<feature type="compositionally biased region" description="Basic and acidic residues" evidence="5">
    <location>
        <begin position="501"/>
        <end position="520"/>
    </location>
</feature>
<organism evidence="7 8">
    <name type="scientific">Stieleria marina</name>
    <dbReference type="NCBI Taxonomy" id="1930275"/>
    <lineage>
        <taxon>Bacteria</taxon>
        <taxon>Pseudomonadati</taxon>
        <taxon>Planctomycetota</taxon>
        <taxon>Planctomycetia</taxon>
        <taxon>Pirellulales</taxon>
        <taxon>Pirellulaceae</taxon>
        <taxon>Stieleria</taxon>
    </lineage>
</organism>
<feature type="compositionally biased region" description="Low complexity" evidence="5">
    <location>
        <begin position="27"/>
        <end position="63"/>
    </location>
</feature>
<protein>
    <submittedName>
        <fullName evidence="7">30S ribosomal protein S1</fullName>
    </submittedName>
</protein>
<evidence type="ECO:0000313" key="8">
    <source>
        <dbReference type="Proteomes" id="UP000319817"/>
    </source>
</evidence>
<gene>
    <name evidence="7" type="primary">rpsA_2</name>
    <name evidence="7" type="ORF">K239x_32180</name>
</gene>
<dbReference type="GO" id="GO:0003729">
    <property type="term" value="F:mRNA binding"/>
    <property type="evidence" value="ECO:0007669"/>
    <property type="project" value="TreeGrafter"/>
</dbReference>
<dbReference type="EMBL" id="CP036526">
    <property type="protein sequence ID" value="QDT11224.1"/>
    <property type="molecule type" value="Genomic_DNA"/>
</dbReference>
<dbReference type="SUPFAM" id="SSF50249">
    <property type="entry name" value="Nucleic acid-binding proteins"/>
    <property type="match status" value="4"/>
</dbReference>
<keyword evidence="3" id="KW-0687">Ribonucleoprotein</keyword>
<dbReference type="InterPro" id="IPR035104">
    <property type="entry name" value="Ribosomal_protein_S1-like"/>
</dbReference>
<keyword evidence="8" id="KW-1185">Reference proteome</keyword>
<evidence type="ECO:0000256" key="1">
    <source>
        <dbReference type="ARBA" id="ARBA00006767"/>
    </source>
</evidence>
<dbReference type="InterPro" id="IPR012340">
    <property type="entry name" value="NA-bd_OB-fold"/>
</dbReference>
<dbReference type="Proteomes" id="UP000319817">
    <property type="component" value="Chromosome"/>
</dbReference>
<dbReference type="InterPro" id="IPR003029">
    <property type="entry name" value="S1_domain"/>
</dbReference>